<evidence type="ECO:0000256" key="5">
    <source>
        <dbReference type="SAM" id="MobiDB-lite"/>
    </source>
</evidence>
<dbReference type="EMBL" id="PKPP01003113">
    <property type="protein sequence ID" value="PWA71235.1"/>
    <property type="molecule type" value="Genomic_DNA"/>
</dbReference>
<dbReference type="AlphaFoldDB" id="A0A2U1NCI2"/>
<feature type="compositionally biased region" description="Basic and acidic residues" evidence="5">
    <location>
        <begin position="223"/>
        <end position="235"/>
    </location>
</feature>
<feature type="domain" description="Ubiquitin-like protease family profile" evidence="6">
    <location>
        <begin position="300"/>
        <end position="488"/>
    </location>
</feature>
<keyword evidence="2" id="KW-0645">Protease</keyword>
<sequence length="545" mass="63457">MEIDEPNGPKRKGPTPITLDWDQLLSREDGGDDRPPELEVIRSNKKPKESSENIYQSEDLEMVVKSDRELKESIARFKRNLKTLAHKLRDGGERLRVSLKRHEDELERRLQRQLMNKVENECAEMIQVSDSDDGVSRGQKQGDRKSLSSPSFTKLFDKKLEDPEDLKDSRTVNAFEEELFYIKPCNGRRGRPNNQVAAKGRSRMALSSSSEEPSRSSKSGLVDCEKQTTSNDDKPTSSFSVPNSPQGPPSSNLRPRTRRYYNVVEEDPPVQTTAQFLEELDPCVKDATLYYPSRDDPDAVEVNHADMGCLAPEAYLSSTIMNFYIRYLQQPTSSSESTTCNYHFFSTYFYNKLEKLKYEEDSFRKFRKWWKDVSIFEKAYILLPVHESAHWSLVIICFPTKEDEQGPILLHLDSLGLHNSKLICDNIKRFLKEEWSYLRKSGTRLDLPISDEIWENLESKMEHKRVTVPQQKNEYDCGLFVLFYMERFIKQAPERIKKKDLSMFRRQWFQPQEASNLRPAICNLLVEEFRKVKEKESTPLSQLLD</sequence>
<feature type="compositionally biased region" description="Basic and acidic residues" evidence="5">
    <location>
        <begin position="25"/>
        <end position="51"/>
    </location>
</feature>
<name>A0A2U1NCI2_ARTAN</name>
<dbReference type="Proteomes" id="UP000245207">
    <property type="component" value="Unassembled WGS sequence"/>
</dbReference>
<keyword evidence="4" id="KW-0788">Thiol protease</keyword>
<dbReference type="GO" id="GO:0008234">
    <property type="term" value="F:cysteine-type peptidase activity"/>
    <property type="evidence" value="ECO:0007669"/>
    <property type="project" value="UniProtKB-KW"/>
</dbReference>
<accession>A0A2U1NCI2</accession>
<reference evidence="7 8" key="1">
    <citation type="journal article" date="2018" name="Mol. Plant">
        <title>The genome of Artemisia annua provides insight into the evolution of Asteraceae family and artemisinin biosynthesis.</title>
        <authorList>
            <person name="Shen Q."/>
            <person name="Zhang L."/>
            <person name="Liao Z."/>
            <person name="Wang S."/>
            <person name="Yan T."/>
            <person name="Shi P."/>
            <person name="Liu M."/>
            <person name="Fu X."/>
            <person name="Pan Q."/>
            <person name="Wang Y."/>
            <person name="Lv Z."/>
            <person name="Lu X."/>
            <person name="Zhang F."/>
            <person name="Jiang W."/>
            <person name="Ma Y."/>
            <person name="Chen M."/>
            <person name="Hao X."/>
            <person name="Li L."/>
            <person name="Tang Y."/>
            <person name="Lv G."/>
            <person name="Zhou Y."/>
            <person name="Sun X."/>
            <person name="Brodelius P.E."/>
            <person name="Rose J.K.C."/>
            <person name="Tang K."/>
        </authorList>
    </citation>
    <scope>NUCLEOTIDE SEQUENCE [LARGE SCALE GENOMIC DNA]</scope>
    <source>
        <strain evidence="8">cv. Huhao1</strain>
        <tissue evidence="7">Leaf</tissue>
    </source>
</reference>
<dbReference type="InterPro" id="IPR003653">
    <property type="entry name" value="Peptidase_C48_C"/>
</dbReference>
<dbReference type="GO" id="GO:0016926">
    <property type="term" value="P:protein desumoylation"/>
    <property type="evidence" value="ECO:0007669"/>
    <property type="project" value="UniProtKB-ARBA"/>
</dbReference>
<comment type="caution">
    <text evidence="7">The sequence shown here is derived from an EMBL/GenBank/DDBJ whole genome shotgun (WGS) entry which is preliminary data.</text>
</comment>
<dbReference type="OrthoDB" id="442460at2759"/>
<evidence type="ECO:0000313" key="7">
    <source>
        <dbReference type="EMBL" id="PWA71235.1"/>
    </source>
</evidence>
<feature type="region of interest" description="Disordered" evidence="5">
    <location>
        <begin position="127"/>
        <end position="150"/>
    </location>
</feature>
<dbReference type="Gene3D" id="3.30.310.130">
    <property type="entry name" value="Ubiquitin-related"/>
    <property type="match status" value="1"/>
</dbReference>
<evidence type="ECO:0000256" key="2">
    <source>
        <dbReference type="ARBA" id="ARBA00022670"/>
    </source>
</evidence>
<organism evidence="7 8">
    <name type="scientific">Artemisia annua</name>
    <name type="common">Sweet wormwood</name>
    <dbReference type="NCBI Taxonomy" id="35608"/>
    <lineage>
        <taxon>Eukaryota</taxon>
        <taxon>Viridiplantae</taxon>
        <taxon>Streptophyta</taxon>
        <taxon>Embryophyta</taxon>
        <taxon>Tracheophyta</taxon>
        <taxon>Spermatophyta</taxon>
        <taxon>Magnoliopsida</taxon>
        <taxon>eudicotyledons</taxon>
        <taxon>Gunneridae</taxon>
        <taxon>Pentapetalae</taxon>
        <taxon>asterids</taxon>
        <taxon>campanulids</taxon>
        <taxon>Asterales</taxon>
        <taxon>Asteraceae</taxon>
        <taxon>Asteroideae</taxon>
        <taxon>Anthemideae</taxon>
        <taxon>Artemisiinae</taxon>
        <taxon>Artemisia</taxon>
    </lineage>
</organism>
<evidence type="ECO:0000256" key="1">
    <source>
        <dbReference type="ARBA" id="ARBA00005234"/>
    </source>
</evidence>
<keyword evidence="8" id="KW-1185">Reference proteome</keyword>
<evidence type="ECO:0000256" key="4">
    <source>
        <dbReference type="ARBA" id="ARBA00022807"/>
    </source>
</evidence>
<evidence type="ECO:0000313" key="8">
    <source>
        <dbReference type="Proteomes" id="UP000245207"/>
    </source>
</evidence>
<protein>
    <submittedName>
        <fullName evidence="7">Peptidase C48, SUMO/Sentrin/Ubl1</fullName>
    </submittedName>
</protein>
<gene>
    <name evidence="7" type="ORF">CTI12_AA282480</name>
</gene>
<comment type="similarity">
    <text evidence="1">Belongs to the peptidase C48 family.</text>
</comment>
<evidence type="ECO:0000259" key="6">
    <source>
        <dbReference type="PROSITE" id="PS50600"/>
    </source>
</evidence>
<dbReference type="SUPFAM" id="SSF54001">
    <property type="entry name" value="Cysteine proteinases"/>
    <property type="match status" value="1"/>
</dbReference>
<dbReference type="GO" id="GO:0006508">
    <property type="term" value="P:proteolysis"/>
    <property type="evidence" value="ECO:0007669"/>
    <property type="project" value="UniProtKB-KW"/>
</dbReference>
<dbReference type="Pfam" id="PF02902">
    <property type="entry name" value="Peptidase_C48"/>
    <property type="match status" value="1"/>
</dbReference>
<dbReference type="STRING" id="35608.A0A2U1NCI2"/>
<proteinExistence type="inferred from homology"/>
<keyword evidence="3" id="KW-0378">Hydrolase</keyword>
<evidence type="ECO:0000256" key="3">
    <source>
        <dbReference type="ARBA" id="ARBA00022801"/>
    </source>
</evidence>
<dbReference type="Gene3D" id="1.10.418.20">
    <property type="match status" value="1"/>
</dbReference>
<dbReference type="PANTHER" id="PTHR46915:SF2">
    <property type="entry name" value="UBIQUITIN-LIKE PROTEASE 4"/>
    <property type="match status" value="1"/>
</dbReference>
<dbReference type="PROSITE" id="PS50600">
    <property type="entry name" value="ULP_PROTEASE"/>
    <property type="match status" value="1"/>
</dbReference>
<feature type="region of interest" description="Disordered" evidence="5">
    <location>
        <begin position="184"/>
        <end position="255"/>
    </location>
</feature>
<feature type="region of interest" description="Disordered" evidence="5">
    <location>
        <begin position="1"/>
        <end position="54"/>
    </location>
</feature>
<feature type="compositionally biased region" description="Polar residues" evidence="5">
    <location>
        <begin position="236"/>
        <end position="254"/>
    </location>
</feature>
<dbReference type="PANTHER" id="PTHR46915">
    <property type="entry name" value="UBIQUITIN-LIKE PROTEASE 4-RELATED"/>
    <property type="match status" value="1"/>
</dbReference>
<dbReference type="InterPro" id="IPR038765">
    <property type="entry name" value="Papain-like_cys_pep_sf"/>
</dbReference>
<feature type="compositionally biased region" description="Low complexity" evidence="5">
    <location>
        <begin position="203"/>
        <end position="219"/>
    </location>
</feature>